<keyword evidence="2" id="KW-1185">Reference proteome</keyword>
<name>A0A2Z2NGG2_9GAMM</name>
<gene>
    <name evidence="1" type="ORF">IMCC3135_01285</name>
</gene>
<evidence type="ECO:0000313" key="1">
    <source>
        <dbReference type="EMBL" id="ASJ70376.1"/>
    </source>
</evidence>
<sequence>MNSLLHWVDSGFSIGPEMVTISKCQMVLVLPRNRSVYMWAVSDRYDISPHKD</sequence>
<dbReference type="AlphaFoldDB" id="A0A2Z2NGG2"/>
<reference evidence="1 2" key="1">
    <citation type="submission" date="2016-12" db="EMBL/GenBank/DDBJ databases">
        <authorList>
            <person name="Song W.-J."/>
            <person name="Kurnit D.M."/>
        </authorList>
    </citation>
    <scope>NUCLEOTIDE SEQUENCE [LARGE SCALE GENOMIC DNA]</scope>
    <source>
        <strain evidence="1 2">IMCC3135</strain>
    </source>
</reference>
<dbReference type="EMBL" id="CP018632">
    <property type="protein sequence ID" value="ASJ70376.1"/>
    <property type="molecule type" value="Genomic_DNA"/>
</dbReference>
<dbReference type="KEGG" id="gai:IMCC3135_01285"/>
<proteinExistence type="predicted"/>
<protein>
    <submittedName>
        <fullName evidence="1">Uncharacterized protein</fullName>
    </submittedName>
</protein>
<dbReference type="Proteomes" id="UP000250079">
    <property type="component" value="Chromosome"/>
</dbReference>
<organism evidence="1 2">
    <name type="scientific">Granulosicoccus antarcticus IMCC3135</name>
    <dbReference type="NCBI Taxonomy" id="1192854"/>
    <lineage>
        <taxon>Bacteria</taxon>
        <taxon>Pseudomonadati</taxon>
        <taxon>Pseudomonadota</taxon>
        <taxon>Gammaproteobacteria</taxon>
        <taxon>Chromatiales</taxon>
        <taxon>Granulosicoccaceae</taxon>
        <taxon>Granulosicoccus</taxon>
    </lineage>
</organism>
<evidence type="ECO:0000313" key="2">
    <source>
        <dbReference type="Proteomes" id="UP000250079"/>
    </source>
</evidence>
<accession>A0A2Z2NGG2</accession>